<evidence type="ECO:0000259" key="3">
    <source>
        <dbReference type="Pfam" id="PF14893"/>
    </source>
</evidence>
<dbReference type="InterPro" id="IPR048270">
    <property type="entry name" value="PNMA_C"/>
</dbReference>
<feature type="coiled-coil region" evidence="1">
    <location>
        <begin position="8"/>
        <end position="114"/>
    </location>
</feature>
<protein>
    <recommendedName>
        <fullName evidence="3">Paraneoplastic antigen Ma-like C-terminal domain-containing protein</fullName>
    </recommendedName>
</protein>
<dbReference type="Pfam" id="PF14893">
    <property type="entry name" value="PNMA"/>
    <property type="match status" value="1"/>
</dbReference>
<dbReference type="PANTHER" id="PTHR23095">
    <property type="entry name" value="PARANEOPLASTIC ANTIGEN"/>
    <property type="match status" value="1"/>
</dbReference>
<reference evidence="4" key="1">
    <citation type="journal article" date="2019" name="bioRxiv">
        <title>The Genome of the Zebra Mussel, Dreissena polymorpha: A Resource for Invasive Species Research.</title>
        <authorList>
            <person name="McCartney M.A."/>
            <person name="Auch B."/>
            <person name="Kono T."/>
            <person name="Mallez S."/>
            <person name="Zhang Y."/>
            <person name="Obille A."/>
            <person name="Becker A."/>
            <person name="Abrahante J.E."/>
            <person name="Garbe J."/>
            <person name="Badalamenti J.P."/>
            <person name="Herman A."/>
            <person name="Mangelson H."/>
            <person name="Liachko I."/>
            <person name="Sullivan S."/>
            <person name="Sone E.D."/>
            <person name="Koren S."/>
            <person name="Silverstein K.A.T."/>
            <person name="Beckman K.B."/>
            <person name="Gohl D.M."/>
        </authorList>
    </citation>
    <scope>NUCLEOTIDE SEQUENCE</scope>
    <source>
        <strain evidence="4">Duluth1</strain>
        <tissue evidence="4">Whole animal</tissue>
    </source>
</reference>
<accession>A0A9D4BKT7</accession>
<evidence type="ECO:0000313" key="5">
    <source>
        <dbReference type="Proteomes" id="UP000828390"/>
    </source>
</evidence>
<keyword evidence="5" id="KW-1185">Reference proteome</keyword>
<feature type="compositionally biased region" description="Basic residues" evidence="2">
    <location>
        <begin position="625"/>
        <end position="642"/>
    </location>
</feature>
<name>A0A9D4BKT7_DREPO</name>
<evidence type="ECO:0000256" key="1">
    <source>
        <dbReference type="SAM" id="Coils"/>
    </source>
</evidence>
<comment type="caution">
    <text evidence="4">The sequence shown here is derived from an EMBL/GenBank/DDBJ whole genome shotgun (WGS) entry which is preliminary data.</text>
</comment>
<dbReference type="EMBL" id="JAIWYP010000015">
    <property type="protein sequence ID" value="KAH3699649.1"/>
    <property type="molecule type" value="Genomic_DNA"/>
</dbReference>
<keyword evidence="1" id="KW-0175">Coiled coil</keyword>
<organism evidence="4 5">
    <name type="scientific">Dreissena polymorpha</name>
    <name type="common">Zebra mussel</name>
    <name type="synonym">Mytilus polymorpha</name>
    <dbReference type="NCBI Taxonomy" id="45954"/>
    <lineage>
        <taxon>Eukaryota</taxon>
        <taxon>Metazoa</taxon>
        <taxon>Spiralia</taxon>
        <taxon>Lophotrochozoa</taxon>
        <taxon>Mollusca</taxon>
        <taxon>Bivalvia</taxon>
        <taxon>Autobranchia</taxon>
        <taxon>Heteroconchia</taxon>
        <taxon>Euheterodonta</taxon>
        <taxon>Imparidentia</taxon>
        <taxon>Neoheterodontei</taxon>
        <taxon>Myida</taxon>
        <taxon>Dreissenoidea</taxon>
        <taxon>Dreissenidae</taxon>
        <taxon>Dreissena</taxon>
    </lineage>
</organism>
<evidence type="ECO:0000256" key="2">
    <source>
        <dbReference type="SAM" id="MobiDB-lite"/>
    </source>
</evidence>
<sequence>MDNPSSERDKRLMRREQLKLEIENKERQIQKRTKLASIKQRDKEIEEEQLAELQKQRMRVVEMRHKARQEKEDLQKRKCEEIRIKREDKEIERLKEKRRQLERQILEIEEFDALEDANGSMEQEGACGYDTQFKDINTDEYKRDDVRYKDNAKMSRSILTVDEYGHIDDISSISRGIRYHESELERSTTCSESTTDTVDKELKWLDSKAKKHVVTDRGDRLKVQKNYNVDKCDDELLTIDVNHEYHNDRGNSKLKMSHRKKHGNVDKIHRLNSEARIKKEGDTYITDDDDTYSDDEYSIESEVVQQLKKEIEDMKQREIQMMDEIESRNKTEKLKAAKRKLKQQQIRRLLQQKQELEESLLEKQSTLSSLEGEYCADDLDTDIKAVREPKGPFVIKPNVPKFSDPQTFNEWKLEIECMMKSGIYHQDVLRQSIRNSITGKPRKVLTTLKPDASLQEILTTLETNFGDIKTGQSVMEEFYNSKQEKYEDISTWAIRLETLIQKAINRNEIQEEKKDTMLRTRFWRHINNTELRNATRVYFETVSTFEELKVKVRREEQEMAVCKGTELPKESNVLHIDEQMKILKDLTEKMNLMEKKLNEMSKEKPSQDRNESRFENRTSDQPNYRRCHIGRYRNMNRGRGFRSYRGQYPTRGYLRQDPTEQQPKTQH</sequence>
<dbReference type="InterPro" id="IPR026523">
    <property type="entry name" value="PNMA"/>
</dbReference>
<feature type="region of interest" description="Disordered" evidence="2">
    <location>
        <begin position="597"/>
        <end position="667"/>
    </location>
</feature>
<proteinExistence type="predicted"/>
<feature type="domain" description="Paraneoplastic antigen Ma-like C-terminal" evidence="3">
    <location>
        <begin position="406"/>
        <end position="518"/>
    </location>
</feature>
<dbReference type="PANTHER" id="PTHR23095:SF43">
    <property type="entry name" value="PARANEOPLASTIC ANTIGEN-LIKE PROTEIN 8C"/>
    <property type="match status" value="1"/>
</dbReference>
<feature type="compositionally biased region" description="Basic and acidic residues" evidence="2">
    <location>
        <begin position="597"/>
        <end position="618"/>
    </location>
</feature>
<feature type="coiled-coil region" evidence="1">
    <location>
        <begin position="297"/>
        <end position="373"/>
    </location>
</feature>
<dbReference type="Proteomes" id="UP000828390">
    <property type="component" value="Unassembled WGS sequence"/>
</dbReference>
<dbReference type="AlphaFoldDB" id="A0A9D4BKT7"/>
<gene>
    <name evidence="4" type="ORF">DPMN_074609</name>
</gene>
<reference evidence="4" key="2">
    <citation type="submission" date="2020-11" db="EMBL/GenBank/DDBJ databases">
        <authorList>
            <person name="McCartney M.A."/>
            <person name="Auch B."/>
            <person name="Kono T."/>
            <person name="Mallez S."/>
            <person name="Becker A."/>
            <person name="Gohl D.M."/>
            <person name="Silverstein K.A.T."/>
            <person name="Koren S."/>
            <person name="Bechman K.B."/>
            <person name="Herman A."/>
            <person name="Abrahante J.E."/>
            <person name="Garbe J."/>
        </authorList>
    </citation>
    <scope>NUCLEOTIDE SEQUENCE</scope>
    <source>
        <strain evidence="4">Duluth1</strain>
        <tissue evidence="4">Whole animal</tissue>
    </source>
</reference>
<evidence type="ECO:0000313" key="4">
    <source>
        <dbReference type="EMBL" id="KAH3699649.1"/>
    </source>
</evidence>